<dbReference type="PROSITE" id="PS51186">
    <property type="entry name" value="GNAT"/>
    <property type="match status" value="1"/>
</dbReference>
<dbReference type="AlphaFoldDB" id="A0A6L9SEF9"/>
<dbReference type="PANTHER" id="PTHR43877">
    <property type="entry name" value="AMINOALKYLPHOSPHONATE N-ACETYLTRANSFERASE-RELATED-RELATED"/>
    <property type="match status" value="1"/>
</dbReference>
<keyword evidence="1 4" id="KW-0808">Transferase</keyword>
<dbReference type="GO" id="GO:0016747">
    <property type="term" value="F:acyltransferase activity, transferring groups other than amino-acyl groups"/>
    <property type="evidence" value="ECO:0007669"/>
    <property type="project" value="InterPro"/>
</dbReference>
<organism evidence="4 5">
    <name type="scientific">Phytoactinopolyspora halotolerans</name>
    <dbReference type="NCBI Taxonomy" id="1981512"/>
    <lineage>
        <taxon>Bacteria</taxon>
        <taxon>Bacillati</taxon>
        <taxon>Actinomycetota</taxon>
        <taxon>Actinomycetes</taxon>
        <taxon>Jiangellales</taxon>
        <taxon>Jiangellaceae</taxon>
        <taxon>Phytoactinopolyspora</taxon>
    </lineage>
</organism>
<name>A0A6L9SEF9_9ACTN</name>
<dbReference type="RefSeq" id="WP_163743781.1">
    <property type="nucleotide sequence ID" value="NZ_JAAGOA010000026.1"/>
</dbReference>
<evidence type="ECO:0000259" key="3">
    <source>
        <dbReference type="PROSITE" id="PS51186"/>
    </source>
</evidence>
<evidence type="ECO:0000256" key="2">
    <source>
        <dbReference type="ARBA" id="ARBA00023315"/>
    </source>
</evidence>
<protein>
    <submittedName>
        <fullName evidence="4">GNAT family N-acetyltransferase</fullName>
    </submittedName>
</protein>
<gene>
    <name evidence="4" type="ORF">G1H10_26860</name>
</gene>
<dbReference type="InterPro" id="IPR050832">
    <property type="entry name" value="Bact_Acetyltransf"/>
</dbReference>
<evidence type="ECO:0000256" key="1">
    <source>
        <dbReference type="ARBA" id="ARBA00022679"/>
    </source>
</evidence>
<dbReference type="SUPFAM" id="SSF55729">
    <property type="entry name" value="Acyl-CoA N-acyltransferases (Nat)"/>
    <property type="match status" value="1"/>
</dbReference>
<evidence type="ECO:0000313" key="4">
    <source>
        <dbReference type="EMBL" id="NEE03795.1"/>
    </source>
</evidence>
<comment type="caution">
    <text evidence="4">The sequence shown here is derived from an EMBL/GenBank/DDBJ whole genome shotgun (WGS) entry which is preliminary data.</text>
</comment>
<dbReference type="Gene3D" id="3.40.630.30">
    <property type="match status" value="1"/>
</dbReference>
<keyword evidence="2" id="KW-0012">Acyltransferase</keyword>
<dbReference type="Pfam" id="PF00583">
    <property type="entry name" value="Acetyltransf_1"/>
    <property type="match status" value="1"/>
</dbReference>
<keyword evidence="5" id="KW-1185">Reference proteome</keyword>
<dbReference type="EMBL" id="JAAGOA010000026">
    <property type="protein sequence ID" value="NEE03795.1"/>
    <property type="molecule type" value="Genomic_DNA"/>
</dbReference>
<proteinExistence type="predicted"/>
<dbReference type="Proteomes" id="UP000475214">
    <property type="component" value="Unassembled WGS sequence"/>
</dbReference>
<dbReference type="InterPro" id="IPR016181">
    <property type="entry name" value="Acyl_CoA_acyltransferase"/>
</dbReference>
<feature type="domain" description="N-acetyltransferase" evidence="3">
    <location>
        <begin position="2"/>
        <end position="162"/>
    </location>
</feature>
<dbReference type="CDD" id="cd04301">
    <property type="entry name" value="NAT_SF"/>
    <property type="match status" value="1"/>
</dbReference>
<evidence type="ECO:0000313" key="5">
    <source>
        <dbReference type="Proteomes" id="UP000475214"/>
    </source>
</evidence>
<dbReference type="InterPro" id="IPR000182">
    <property type="entry name" value="GNAT_dom"/>
</dbReference>
<sequence>MVTIREHRRSDLPQVWTMATLPNVGDTADPLAPLPLPAAAEPPAAFPALACPERLPRGTFLVGDLDGHVVATGGLQDHGDDRAEVVFVRVHPATRRRGIGRRLMTALEQRAAALGYMRTVLNTATNQPEAVAFYRALGYHDVRTETRREWHWTVVHFEKPLLTDSHGTE</sequence>
<accession>A0A6L9SEF9</accession>
<reference evidence="4 5" key="1">
    <citation type="submission" date="2020-02" db="EMBL/GenBank/DDBJ databases">
        <authorList>
            <person name="Li X.-J."/>
            <person name="Han X.-M."/>
        </authorList>
    </citation>
    <scope>NUCLEOTIDE SEQUENCE [LARGE SCALE GENOMIC DNA]</scope>
    <source>
        <strain evidence="4 5">CCTCC AB 2017055</strain>
    </source>
</reference>